<dbReference type="Pfam" id="PF02515">
    <property type="entry name" value="CoA_transf_3"/>
    <property type="match status" value="1"/>
</dbReference>
<organism evidence="1 2">
    <name type="scientific">Candidatus Entotheonella gemina</name>
    <dbReference type="NCBI Taxonomy" id="1429439"/>
    <lineage>
        <taxon>Bacteria</taxon>
        <taxon>Pseudomonadati</taxon>
        <taxon>Nitrospinota/Tectimicrobiota group</taxon>
        <taxon>Candidatus Tectimicrobiota</taxon>
        <taxon>Candidatus Entotheonellia</taxon>
        <taxon>Candidatus Entotheonellales</taxon>
        <taxon>Candidatus Entotheonellaceae</taxon>
        <taxon>Candidatus Entotheonella</taxon>
    </lineage>
</organism>
<dbReference type="InterPro" id="IPR044855">
    <property type="entry name" value="CoA-Trfase_III_dom3_sf"/>
</dbReference>
<comment type="caution">
    <text evidence="1">The sequence shown here is derived from an EMBL/GenBank/DDBJ whole genome shotgun (WGS) entry which is preliminary data.</text>
</comment>
<proteinExistence type="predicted"/>
<sequence length="404" mass="44195">MADALQGTKVLELSRVSPGTFCTMMLADMGAEVLKIETPPSVSPGAGSGVSPSDAKQAAFSYTNRNKRSIGLNLKAPEGQKILHELVAEADVLVEGFRPGVMQRLGCGYDALSQINPRLVYCSLSGFGQDGPYRDLPAHDLNYLAISGVLHLIGPSAEAPPSIPLNLIADYGGASMHGVVGILLARFARGQTGRGQHVDIAYLDTTISLLSATLLMDRYVTDGVMPKRGQGPYTGQYAFYTTYETQDGKLLSVACSEPWLWANLCKALGRPEFERFYRHSGHIERAPNAEERQVRDELQAIFRQRTRDEWVAFLADKNVCVGPVNTTEEAFNDPHIRHRQMVMEHEDPAFGTVRQAGFGVKLSETPGRLRHLAPYLGQHTDDVLGQLGYSVEAIDALRQNRVVG</sequence>
<evidence type="ECO:0000313" key="1">
    <source>
        <dbReference type="EMBL" id="ETX08742.1"/>
    </source>
</evidence>
<reference evidence="1 2" key="1">
    <citation type="journal article" date="2014" name="Nature">
        <title>An environmental bacterial taxon with a large and distinct metabolic repertoire.</title>
        <authorList>
            <person name="Wilson M.C."/>
            <person name="Mori T."/>
            <person name="Ruckert C."/>
            <person name="Uria A.R."/>
            <person name="Helf M.J."/>
            <person name="Takada K."/>
            <person name="Gernert C."/>
            <person name="Steffens U.A."/>
            <person name="Heycke N."/>
            <person name="Schmitt S."/>
            <person name="Rinke C."/>
            <person name="Helfrich E.J."/>
            <person name="Brachmann A.O."/>
            <person name="Gurgui C."/>
            <person name="Wakimoto T."/>
            <person name="Kracht M."/>
            <person name="Crusemann M."/>
            <person name="Hentschel U."/>
            <person name="Abe I."/>
            <person name="Matsunaga S."/>
            <person name="Kalinowski J."/>
            <person name="Takeyama H."/>
            <person name="Piel J."/>
        </authorList>
    </citation>
    <scope>NUCLEOTIDE SEQUENCE [LARGE SCALE GENOMIC DNA]</scope>
    <source>
        <strain evidence="2">TSY2</strain>
    </source>
</reference>
<gene>
    <name evidence="1" type="ORF">ETSY2_03565</name>
</gene>
<dbReference type="HOGENOM" id="CLU_033975_2_1_7"/>
<dbReference type="Proteomes" id="UP000019140">
    <property type="component" value="Unassembled WGS sequence"/>
</dbReference>
<evidence type="ECO:0008006" key="3">
    <source>
        <dbReference type="Google" id="ProtNLM"/>
    </source>
</evidence>
<dbReference type="AlphaFoldDB" id="W4MGD4"/>
<dbReference type="Gene3D" id="3.40.50.10540">
    <property type="entry name" value="Crotonobetainyl-coa:carnitine coa-transferase, domain 1"/>
    <property type="match status" value="1"/>
</dbReference>
<accession>W4MGD4</accession>
<dbReference type="GO" id="GO:0003824">
    <property type="term" value="F:catalytic activity"/>
    <property type="evidence" value="ECO:0007669"/>
    <property type="project" value="InterPro"/>
</dbReference>
<dbReference type="InterPro" id="IPR023606">
    <property type="entry name" value="CoA-Trfase_III_dom_1_sf"/>
</dbReference>
<dbReference type="PANTHER" id="PTHR48228:SF5">
    <property type="entry name" value="ALPHA-METHYLACYL-COA RACEMASE"/>
    <property type="match status" value="1"/>
</dbReference>
<dbReference type="Gene3D" id="3.30.1540.10">
    <property type="entry name" value="formyl-coa transferase, domain 3"/>
    <property type="match status" value="1"/>
</dbReference>
<dbReference type="PANTHER" id="PTHR48228">
    <property type="entry name" value="SUCCINYL-COA--D-CITRAMALATE COA-TRANSFERASE"/>
    <property type="match status" value="1"/>
</dbReference>
<dbReference type="InterPro" id="IPR003673">
    <property type="entry name" value="CoA-Trfase_fam_III"/>
</dbReference>
<dbReference type="EMBL" id="AZHX01000142">
    <property type="protein sequence ID" value="ETX08742.1"/>
    <property type="molecule type" value="Genomic_DNA"/>
</dbReference>
<evidence type="ECO:0000313" key="2">
    <source>
        <dbReference type="Proteomes" id="UP000019140"/>
    </source>
</evidence>
<protein>
    <recommendedName>
        <fullName evidence="3">Carnitine dehydratase</fullName>
    </recommendedName>
</protein>
<name>W4MGD4_9BACT</name>
<dbReference type="PATRIC" id="fig|1429439.4.peg.609"/>
<dbReference type="InterPro" id="IPR050509">
    <property type="entry name" value="CoA-transferase_III"/>
</dbReference>
<keyword evidence="2" id="KW-1185">Reference proteome</keyword>
<dbReference type="SUPFAM" id="SSF89796">
    <property type="entry name" value="CoA-transferase family III (CaiB/BaiF)"/>
    <property type="match status" value="1"/>
</dbReference>